<sequence>MAGFPYAEEQRASINAAIVEAGFSTGEVWLHYFSLSGEVEEYEVEAYLAGLIPLPPLECDLLALAVNEMVDDLPPRRRARFCDDLVRAHTGSEDDAEQ</sequence>
<reference evidence="2" key="1">
    <citation type="submission" date="2019-07" db="EMBL/GenBank/DDBJ databases">
        <title>Arthrobacter KR32 sp. nov., isolated from mountain cheese made of cows milk.</title>
        <authorList>
            <person name="Flegler A."/>
        </authorList>
    </citation>
    <scope>NUCLEOTIDE SEQUENCE [LARGE SCALE GENOMIC DNA]</scope>
    <source>
        <strain evidence="2">KR32</strain>
    </source>
</reference>
<dbReference type="OrthoDB" id="4935951at2"/>
<proteinExistence type="predicted"/>
<name>A0A7X1NMS9_9MICC</name>
<keyword evidence="2" id="KW-1185">Reference proteome</keyword>
<organism evidence="1 2">
    <name type="scientific">Arthrobacter bussei</name>
    <dbReference type="NCBI Taxonomy" id="2594179"/>
    <lineage>
        <taxon>Bacteria</taxon>
        <taxon>Bacillati</taxon>
        <taxon>Actinomycetota</taxon>
        <taxon>Actinomycetes</taxon>
        <taxon>Micrococcales</taxon>
        <taxon>Micrococcaceae</taxon>
        <taxon>Arthrobacter</taxon>
    </lineage>
</organism>
<accession>A0A7X1NMS9</accession>
<evidence type="ECO:0000313" key="1">
    <source>
        <dbReference type="EMBL" id="MPY09727.1"/>
    </source>
</evidence>
<protein>
    <submittedName>
        <fullName evidence="1">Uncharacterized protein</fullName>
    </submittedName>
</protein>
<comment type="caution">
    <text evidence="1">The sequence shown here is derived from an EMBL/GenBank/DDBJ whole genome shotgun (WGS) entry which is preliminary data.</text>
</comment>
<dbReference type="RefSeq" id="WP_152812247.1">
    <property type="nucleotide sequence ID" value="NZ_VJXX01000001.1"/>
</dbReference>
<gene>
    <name evidence="1" type="ORF">FNH21_03155</name>
</gene>
<dbReference type="Proteomes" id="UP000326464">
    <property type="component" value="Unassembled WGS sequence"/>
</dbReference>
<dbReference type="AlphaFoldDB" id="A0A7X1NMS9"/>
<dbReference type="EMBL" id="VJXX01000001">
    <property type="protein sequence ID" value="MPY09727.1"/>
    <property type="molecule type" value="Genomic_DNA"/>
</dbReference>
<evidence type="ECO:0000313" key="2">
    <source>
        <dbReference type="Proteomes" id="UP000326464"/>
    </source>
</evidence>